<accession>A0A1I4MS23</accession>
<reference evidence="3" key="1">
    <citation type="submission" date="2016-10" db="EMBL/GenBank/DDBJ databases">
        <authorList>
            <person name="Varghese N."/>
            <person name="Submissions S."/>
        </authorList>
    </citation>
    <scope>NUCLEOTIDE SEQUENCE [LARGE SCALE GENOMIC DNA]</scope>
    <source>
        <strain evidence="3">CGMCC 1.6474</strain>
    </source>
</reference>
<protein>
    <submittedName>
        <fullName evidence="2">Uncharacterized protein</fullName>
    </submittedName>
</protein>
<sequence>MGRKRPRSFDGRTFGRLERVVTALVEAGLQDPAAAPPNLIGRLRDLERNAAAGGDRQILQVIASGRRLLGDEQALTEPDLPAHPDMAEAPLRDTTRQADDSDLTGNVPAPSAGTATAVLLSQSSLHDLTA</sequence>
<dbReference type="STRING" id="414703.SAMN04488125_14311"/>
<dbReference type="Proteomes" id="UP000198804">
    <property type="component" value="Unassembled WGS sequence"/>
</dbReference>
<gene>
    <name evidence="2" type="ORF">SAMN04488125_14311</name>
</gene>
<dbReference type="EMBL" id="FOSV01000043">
    <property type="protein sequence ID" value="SFM05887.1"/>
    <property type="molecule type" value="Genomic_DNA"/>
</dbReference>
<evidence type="ECO:0000313" key="3">
    <source>
        <dbReference type="Proteomes" id="UP000198804"/>
    </source>
</evidence>
<dbReference type="AlphaFoldDB" id="A0A1I4MS23"/>
<evidence type="ECO:0000313" key="2">
    <source>
        <dbReference type="EMBL" id="SFM05887.1"/>
    </source>
</evidence>
<evidence type="ECO:0000256" key="1">
    <source>
        <dbReference type="SAM" id="MobiDB-lite"/>
    </source>
</evidence>
<proteinExistence type="predicted"/>
<organism evidence="2 3">
    <name type="scientific">Methylorubrum salsuginis</name>
    <dbReference type="NCBI Taxonomy" id="414703"/>
    <lineage>
        <taxon>Bacteria</taxon>
        <taxon>Pseudomonadati</taxon>
        <taxon>Pseudomonadota</taxon>
        <taxon>Alphaproteobacteria</taxon>
        <taxon>Hyphomicrobiales</taxon>
        <taxon>Methylobacteriaceae</taxon>
        <taxon>Methylorubrum</taxon>
    </lineage>
</organism>
<feature type="region of interest" description="Disordered" evidence="1">
    <location>
        <begin position="73"/>
        <end position="115"/>
    </location>
</feature>
<feature type="compositionally biased region" description="Basic and acidic residues" evidence="1">
    <location>
        <begin position="80"/>
        <end position="99"/>
    </location>
</feature>
<name>A0A1I4MS23_9HYPH</name>
<keyword evidence="3" id="KW-1185">Reference proteome</keyword>